<gene>
    <name evidence="3" type="ORF">INT45_013045</name>
</gene>
<protein>
    <recommendedName>
        <fullName evidence="2">Rad21/Rec8-like protein N-terminal domain-containing protein</fullName>
    </recommendedName>
</protein>
<dbReference type="AlphaFoldDB" id="A0A8H7S1B5"/>
<evidence type="ECO:0000259" key="2">
    <source>
        <dbReference type="Pfam" id="PF04825"/>
    </source>
</evidence>
<reference evidence="3 4" key="1">
    <citation type="submission" date="2020-12" db="EMBL/GenBank/DDBJ databases">
        <title>Metabolic potential, ecology and presence of endohyphal bacteria is reflected in genomic diversity of Mucoromycotina.</title>
        <authorList>
            <person name="Muszewska A."/>
            <person name="Okrasinska A."/>
            <person name="Steczkiewicz K."/>
            <person name="Drgas O."/>
            <person name="Orlowska M."/>
            <person name="Perlinska-Lenart U."/>
            <person name="Aleksandrzak-Piekarczyk T."/>
            <person name="Szatraj K."/>
            <person name="Zielenkiewicz U."/>
            <person name="Pilsyk S."/>
            <person name="Malc E."/>
            <person name="Mieczkowski P."/>
            <person name="Kruszewska J.S."/>
            <person name="Biernat P."/>
            <person name="Pawlowska J."/>
        </authorList>
    </citation>
    <scope>NUCLEOTIDE SEQUENCE [LARGE SCALE GENOMIC DNA]</scope>
    <source>
        <strain evidence="3 4">CBS 142.35</strain>
    </source>
</reference>
<feature type="region of interest" description="Disordered" evidence="1">
    <location>
        <begin position="519"/>
        <end position="554"/>
    </location>
</feature>
<dbReference type="InterPro" id="IPR006910">
    <property type="entry name" value="Rad21_Rec8_N"/>
</dbReference>
<dbReference type="EMBL" id="JAEPRB010000125">
    <property type="protein sequence ID" value="KAG2220916.1"/>
    <property type="molecule type" value="Genomic_DNA"/>
</dbReference>
<evidence type="ECO:0000313" key="4">
    <source>
        <dbReference type="Proteomes" id="UP000646827"/>
    </source>
</evidence>
<sequence>MRLPESHKKELLTIWYAATLTPRAKRLSKREIASIDVTNICNIMLDDTKDPITFPVIAALLLGAAKVLQQQSLMIYSDVLHLWSRLRPKLFEPKATDSIDLTHSIAKIKNITLTELEIIASDNDYTSLMETHYPFANLFDWTYVSPPLPSISNTIIVNCSGSIDSNDMRSVDMNQQPLLQPQDDDDYLDYDDYSFEEQFNRMNSNYLMSHVFLEGEHYDHNQCNNIPHEDTQLVYNENENEQSSINNQQQHDYSIPDLLINEYQDNEEYDNNDLMTAIMNDQQRRLFHDTSFSSIHQVNDNSRLSLDQQQQHQLAQVNDVNHDDDYYEEDNGVTTPISHLQAILSQPSTLATEDISGLIPLTSESSSQSTTYEDNNDDHEYIDENETFEPLTTIQRRRRRRRRHTTTNYLMSDSTTIVPASFYQQQESLVNRINPNQIFSVLNTTNYQKKKTTKKAHIEKKMNAINQFIHRPLVSVTNEYNAMNATLTSSEIELERARQNQQANYDDIASIPSSMDDILLGNPLSSGTDHQRLHMSRERSDSSESLLLESSDDEEQRKRLLSRNRIAPEFSRVPEDDYYDDYMDYNSGGHEDEIVSDHQHDGTTKTLFYDGDANDFLSYAQWKITQAREESGIALETLLSPIAHRSEVAQTFYYLLVWASRNRLRLQQVTTLGTIQIYLGAGMNMVNASTTTHSSVEQETE</sequence>
<comment type="caution">
    <text evidence="3">The sequence shown here is derived from an EMBL/GenBank/DDBJ whole genome shotgun (WGS) entry which is preliminary data.</text>
</comment>
<accession>A0A8H7S1B5</accession>
<evidence type="ECO:0000256" key="1">
    <source>
        <dbReference type="SAM" id="MobiDB-lite"/>
    </source>
</evidence>
<dbReference type="Proteomes" id="UP000646827">
    <property type="component" value="Unassembled WGS sequence"/>
</dbReference>
<name>A0A8H7S1B5_9FUNG</name>
<keyword evidence="4" id="KW-1185">Reference proteome</keyword>
<proteinExistence type="predicted"/>
<organism evidence="3 4">
    <name type="scientific">Circinella minor</name>
    <dbReference type="NCBI Taxonomy" id="1195481"/>
    <lineage>
        <taxon>Eukaryota</taxon>
        <taxon>Fungi</taxon>
        <taxon>Fungi incertae sedis</taxon>
        <taxon>Mucoromycota</taxon>
        <taxon>Mucoromycotina</taxon>
        <taxon>Mucoromycetes</taxon>
        <taxon>Mucorales</taxon>
        <taxon>Lichtheimiaceae</taxon>
        <taxon>Circinella</taxon>
    </lineage>
</organism>
<dbReference type="OrthoDB" id="2291070at2759"/>
<dbReference type="Pfam" id="PF04825">
    <property type="entry name" value="Rad21_Rec8_N"/>
    <property type="match status" value="1"/>
</dbReference>
<feature type="domain" description="Rad21/Rec8-like protein N-terminal" evidence="2">
    <location>
        <begin position="7"/>
        <end position="103"/>
    </location>
</feature>
<evidence type="ECO:0000313" key="3">
    <source>
        <dbReference type="EMBL" id="KAG2220916.1"/>
    </source>
</evidence>
<feature type="compositionally biased region" description="Basic and acidic residues" evidence="1">
    <location>
        <begin position="529"/>
        <end position="542"/>
    </location>
</feature>